<keyword evidence="6" id="KW-1185">Reference proteome</keyword>
<dbReference type="AlphaFoldDB" id="A0A7H8TLY1"/>
<evidence type="ECO:0000313" key="6">
    <source>
        <dbReference type="Proteomes" id="UP000509418"/>
    </source>
</evidence>
<dbReference type="Gene3D" id="1.10.1660.10">
    <property type="match status" value="2"/>
</dbReference>
<dbReference type="Pfam" id="PF00376">
    <property type="entry name" value="MerR"/>
    <property type="match status" value="1"/>
</dbReference>
<dbReference type="Pfam" id="PF13411">
    <property type="entry name" value="MerR_1"/>
    <property type="match status" value="1"/>
</dbReference>
<keyword evidence="2" id="KW-0175">Coiled coil</keyword>
<dbReference type="GO" id="GO:0003700">
    <property type="term" value="F:DNA-binding transcription factor activity"/>
    <property type="evidence" value="ECO:0007669"/>
    <property type="project" value="InterPro"/>
</dbReference>
<dbReference type="RefSeq" id="WP_176578788.1">
    <property type="nucleotide sequence ID" value="NZ_CBDRGH010000010.1"/>
</dbReference>
<accession>A0A7H8TLY1</accession>
<dbReference type="InterPro" id="IPR047057">
    <property type="entry name" value="MerR_fam"/>
</dbReference>
<feature type="compositionally biased region" description="Gly residues" evidence="3">
    <location>
        <begin position="253"/>
        <end position="264"/>
    </location>
</feature>
<dbReference type="PROSITE" id="PS50937">
    <property type="entry name" value="HTH_MERR_2"/>
    <property type="match status" value="2"/>
</dbReference>
<feature type="domain" description="HTH merR-type" evidence="4">
    <location>
        <begin position="132"/>
        <end position="201"/>
    </location>
</feature>
<proteinExistence type="predicted"/>
<evidence type="ECO:0000256" key="3">
    <source>
        <dbReference type="SAM" id="MobiDB-lite"/>
    </source>
</evidence>
<reference evidence="5 6" key="1">
    <citation type="submission" date="2020-06" db="EMBL/GenBank/DDBJ databases">
        <title>Genome mining for natural products.</title>
        <authorList>
            <person name="Zhang B."/>
            <person name="Shi J."/>
            <person name="Ge H."/>
        </authorList>
    </citation>
    <scope>NUCLEOTIDE SEQUENCE [LARGE SCALE GENOMIC DNA]</scope>
    <source>
        <strain evidence="5 6">NA02069</strain>
    </source>
</reference>
<feature type="domain" description="HTH merR-type" evidence="4">
    <location>
        <begin position="12"/>
        <end position="51"/>
    </location>
</feature>
<dbReference type="SMART" id="SM00422">
    <property type="entry name" value="HTH_MERR"/>
    <property type="match status" value="2"/>
</dbReference>
<feature type="region of interest" description="Disordered" evidence="3">
    <location>
        <begin position="243"/>
        <end position="264"/>
    </location>
</feature>
<evidence type="ECO:0000259" key="4">
    <source>
        <dbReference type="PROSITE" id="PS50937"/>
    </source>
</evidence>
<protein>
    <submittedName>
        <fullName evidence="5">MerR family transcriptional regulator</fullName>
    </submittedName>
</protein>
<evidence type="ECO:0000256" key="1">
    <source>
        <dbReference type="ARBA" id="ARBA00023125"/>
    </source>
</evidence>
<evidence type="ECO:0000313" key="5">
    <source>
        <dbReference type="EMBL" id="QKZ24247.1"/>
    </source>
</evidence>
<sequence length="264" mass="28301">MSEASSGARPVPLRTADVARASGYSVQQVRDLERLGVIPPAARSANGYRAYASVHVHALEAYRGLASAVGPVTAREVLSRLRNRTLAEAASAISELHVRLAREREEALRAQQALRAIQGEAVTPEIELDGDAMTITQLAGALDVRPSTLRFWEEEGLVVPERVTSLRARRYGLPAIRAARIVAALRNTGHGIPAVREIVDSLHRLDGREETQRVLSERLDRIAARTVALLRAGADLAAVITYREPPGPPRGEIGAGSGVSPGDA</sequence>
<gene>
    <name evidence="5" type="ORF">HUT05_47045</name>
</gene>
<dbReference type="InterPro" id="IPR000551">
    <property type="entry name" value="MerR-type_HTH_dom"/>
</dbReference>
<dbReference type="PANTHER" id="PTHR30204">
    <property type="entry name" value="REDOX-CYCLING DRUG-SENSING TRANSCRIPTIONAL ACTIVATOR SOXR"/>
    <property type="match status" value="1"/>
</dbReference>
<name>A0A7H8TLY1_STRCX</name>
<feature type="coiled-coil region" evidence="2">
    <location>
        <begin position="86"/>
        <end position="120"/>
    </location>
</feature>
<dbReference type="InterPro" id="IPR009061">
    <property type="entry name" value="DNA-bd_dom_put_sf"/>
</dbReference>
<dbReference type="SUPFAM" id="SSF46955">
    <property type="entry name" value="Putative DNA-binding domain"/>
    <property type="match status" value="2"/>
</dbReference>
<dbReference type="EMBL" id="CP056041">
    <property type="protein sequence ID" value="QKZ24247.1"/>
    <property type="molecule type" value="Genomic_DNA"/>
</dbReference>
<dbReference type="PANTHER" id="PTHR30204:SF93">
    <property type="entry name" value="HTH MERR-TYPE DOMAIN-CONTAINING PROTEIN"/>
    <property type="match status" value="1"/>
</dbReference>
<evidence type="ECO:0000256" key="2">
    <source>
        <dbReference type="SAM" id="Coils"/>
    </source>
</evidence>
<organism evidence="5 6">
    <name type="scientific">Streptomyces chartreusis</name>
    <dbReference type="NCBI Taxonomy" id="1969"/>
    <lineage>
        <taxon>Bacteria</taxon>
        <taxon>Bacillati</taxon>
        <taxon>Actinomycetota</taxon>
        <taxon>Actinomycetes</taxon>
        <taxon>Kitasatosporales</taxon>
        <taxon>Streptomycetaceae</taxon>
        <taxon>Streptomyces</taxon>
    </lineage>
</organism>
<dbReference type="Proteomes" id="UP000509418">
    <property type="component" value="Chromosome"/>
</dbReference>
<dbReference type="GO" id="GO:0003677">
    <property type="term" value="F:DNA binding"/>
    <property type="evidence" value="ECO:0007669"/>
    <property type="project" value="UniProtKB-KW"/>
</dbReference>
<keyword evidence="1" id="KW-0238">DNA-binding</keyword>